<evidence type="ECO:0000313" key="1">
    <source>
        <dbReference type="EMBL" id="KGE04672.1"/>
    </source>
</evidence>
<dbReference type="EC" id="3.4.13.19" evidence="1"/>
<reference evidence="1 2" key="1">
    <citation type="journal article" date="2014" name="Genome Announc.">
        <title>Genome Sequence of Gammaproteobacterial Pseudohaliea rubra Type Strain DSM 19751, Isolated from Coastal Seawater of the Mediterranean Sea.</title>
        <authorList>
            <person name="Spring S."/>
            <person name="Fiebig A."/>
            <person name="Riedel T."/>
            <person name="Goker M."/>
            <person name="Klenk H.P."/>
        </authorList>
    </citation>
    <scope>NUCLEOTIDE SEQUENCE [LARGE SCALE GENOMIC DNA]</scope>
    <source>
        <strain evidence="1 2">DSM 19751</strain>
    </source>
</reference>
<dbReference type="PROSITE" id="PS51365">
    <property type="entry name" value="RENAL_DIPEPTIDASE_2"/>
    <property type="match status" value="1"/>
</dbReference>
<evidence type="ECO:0000313" key="2">
    <source>
        <dbReference type="Proteomes" id="UP000029640"/>
    </source>
</evidence>
<sequence>MIGLFFALAPRMVEEGMNRVLPHEPVTLSAAAAALHADLIVGDLHADSLLWRRDLHKRSNRGHVDLPRLREGNVALQVFTAVTRTPAGQNYEANASDARDNITLLAMAQRWPPRTWDSLAERALHQAAKLRRFAAKKPESLRILRHGDDVPELLAARRDGAKTLGALLGIEGAHALDGKLANIQRLYEAGYRMIGLHHFFDNELGGSLHGTGGHGLTDFGRQVVERLDALSIIIDVAHSSPESVRDVLALTKRPVVVSHTGFRGVCDTPRNLDDELMQAIASRGGLIGVGYWAAAVCDVSAAGVVAAIRYGVDLVGADHVALGSDYDGATTVPFDTAELAVLTDTMLREGMDEVTIRKVMGGNVARFLAEHLPPAPR</sequence>
<dbReference type="InterPro" id="IPR008257">
    <property type="entry name" value="Pept_M19"/>
</dbReference>
<gene>
    <name evidence="1" type="ORF">HRUBRA_00697</name>
</gene>
<proteinExistence type="predicted"/>
<dbReference type="STRING" id="1265313.HRUBRA_00697"/>
<dbReference type="GO" id="GO:0070573">
    <property type="term" value="F:metallodipeptidase activity"/>
    <property type="evidence" value="ECO:0007669"/>
    <property type="project" value="InterPro"/>
</dbReference>
<keyword evidence="1" id="KW-0378">Hydrolase</keyword>
<dbReference type="Pfam" id="PF01244">
    <property type="entry name" value="Peptidase_M19"/>
    <property type="match status" value="1"/>
</dbReference>
<accession>A0A095VTA0</accession>
<dbReference type="PANTHER" id="PTHR10443">
    <property type="entry name" value="MICROSOMAL DIPEPTIDASE"/>
    <property type="match status" value="1"/>
</dbReference>
<dbReference type="EMBL" id="AUVB01000021">
    <property type="protein sequence ID" value="KGE04672.1"/>
    <property type="molecule type" value="Genomic_DNA"/>
</dbReference>
<name>A0A095VTA0_9GAMM</name>
<dbReference type="Proteomes" id="UP000029640">
    <property type="component" value="Unassembled WGS sequence"/>
</dbReference>
<dbReference type="RefSeq" id="WP_236629822.1">
    <property type="nucleotide sequence ID" value="NZ_KN234763.1"/>
</dbReference>
<organism evidence="1 2">
    <name type="scientific">Pseudohaliea rubra DSM 19751</name>
    <dbReference type="NCBI Taxonomy" id="1265313"/>
    <lineage>
        <taxon>Bacteria</taxon>
        <taxon>Pseudomonadati</taxon>
        <taxon>Pseudomonadota</taxon>
        <taxon>Gammaproteobacteria</taxon>
        <taxon>Cellvibrionales</taxon>
        <taxon>Halieaceae</taxon>
        <taxon>Pseudohaliea</taxon>
    </lineage>
</organism>
<dbReference type="PANTHER" id="PTHR10443:SF12">
    <property type="entry name" value="DIPEPTIDASE"/>
    <property type="match status" value="1"/>
</dbReference>
<keyword evidence="1" id="KW-0224">Dipeptidase</keyword>
<dbReference type="GO" id="GO:0006508">
    <property type="term" value="P:proteolysis"/>
    <property type="evidence" value="ECO:0007669"/>
    <property type="project" value="InterPro"/>
</dbReference>
<keyword evidence="2" id="KW-1185">Reference proteome</keyword>
<dbReference type="CDD" id="cd01301">
    <property type="entry name" value="rDP_like"/>
    <property type="match status" value="1"/>
</dbReference>
<dbReference type="SUPFAM" id="SSF51556">
    <property type="entry name" value="Metallo-dependent hydrolases"/>
    <property type="match status" value="1"/>
</dbReference>
<keyword evidence="1" id="KW-0645">Protease</keyword>
<dbReference type="Gene3D" id="3.20.20.140">
    <property type="entry name" value="Metal-dependent hydrolases"/>
    <property type="match status" value="1"/>
</dbReference>
<comment type="caution">
    <text evidence="1">The sequence shown here is derived from an EMBL/GenBank/DDBJ whole genome shotgun (WGS) entry which is preliminary data.</text>
</comment>
<dbReference type="AlphaFoldDB" id="A0A095VTA0"/>
<dbReference type="HOGENOM" id="CLU_031404_2_1_6"/>
<protein>
    <submittedName>
        <fullName evidence="1">Microsomal dipeptidase</fullName>
        <ecNumber evidence="1">3.4.13.19</ecNumber>
    </submittedName>
</protein>
<dbReference type="InterPro" id="IPR032466">
    <property type="entry name" value="Metal_Hydrolase"/>
</dbReference>
<dbReference type="eggNOG" id="COG2355">
    <property type="taxonomic scope" value="Bacteria"/>
</dbReference>